<name>A0A4V3WUY1_9ACTN</name>
<dbReference type="InterPro" id="IPR003593">
    <property type="entry name" value="AAA+_ATPase"/>
</dbReference>
<dbReference type="PROSITE" id="PS00211">
    <property type="entry name" value="ABC_TRANSPORTER_1"/>
    <property type="match status" value="1"/>
</dbReference>
<dbReference type="PROSITE" id="PS50893">
    <property type="entry name" value="ABC_TRANSPORTER_2"/>
    <property type="match status" value="1"/>
</dbReference>
<dbReference type="InterPro" id="IPR027417">
    <property type="entry name" value="P-loop_NTPase"/>
</dbReference>
<evidence type="ECO:0000259" key="5">
    <source>
        <dbReference type="PROSITE" id="PS50893"/>
    </source>
</evidence>
<dbReference type="GO" id="GO:0016887">
    <property type="term" value="F:ATP hydrolysis activity"/>
    <property type="evidence" value="ECO:0007669"/>
    <property type="project" value="InterPro"/>
</dbReference>
<dbReference type="InterPro" id="IPR003439">
    <property type="entry name" value="ABC_transporter-like_ATP-bd"/>
</dbReference>
<dbReference type="EMBL" id="SSTJ01000004">
    <property type="protein sequence ID" value="THG37607.1"/>
    <property type="molecule type" value="Genomic_DNA"/>
</dbReference>
<comment type="similarity">
    <text evidence="1">Belongs to the ABC transporter superfamily.</text>
</comment>
<protein>
    <submittedName>
        <fullName evidence="6">ABC transporter ATP-binding protein</fullName>
    </submittedName>
</protein>
<dbReference type="Proteomes" id="UP000308978">
    <property type="component" value="Unassembled WGS sequence"/>
</dbReference>
<reference evidence="6 7" key="1">
    <citation type="submission" date="2019-04" db="EMBL/GenBank/DDBJ databases">
        <title>Microbes associate with the intestines of laboratory mice.</title>
        <authorList>
            <person name="Navarre W."/>
            <person name="Wong E."/>
            <person name="Huang K.C."/>
            <person name="Tropini C."/>
            <person name="Ng K."/>
            <person name="Yu B."/>
        </authorList>
    </citation>
    <scope>NUCLEOTIDE SEQUENCE [LARGE SCALE GENOMIC DNA]</scope>
    <source>
        <strain evidence="6 7">NM80_B27</strain>
    </source>
</reference>
<evidence type="ECO:0000256" key="2">
    <source>
        <dbReference type="ARBA" id="ARBA00022448"/>
    </source>
</evidence>
<dbReference type="SMART" id="SM00382">
    <property type="entry name" value="AAA"/>
    <property type="match status" value="1"/>
</dbReference>
<dbReference type="InterPro" id="IPR017871">
    <property type="entry name" value="ABC_transporter-like_CS"/>
</dbReference>
<proteinExistence type="inferred from homology"/>
<evidence type="ECO:0000256" key="4">
    <source>
        <dbReference type="ARBA" id="ARBA00022840"/>
    </source>
</evidence>
<dbReference type="RefSeq" id="WP_136433708.1">
    <property type="nucleotide sequence ID" value="NZ_SSTJ01000004.1"/>
</dbReference>
<comment type="caution">
    <text evidence="6">The sequence shown here is derived from an EMBL/GenBank/DDBJ whole genome shotgun (WGS) entry which is preliminary data.</text>
</comment>
<dbReference type="SUPFAM" id="SSF52540">
    <property type="entry name" value="P-loop containing nucleoside triphosphate hydrolases"/>
    <property type="match status" value="1"/>
</dbReference>
<dbReference type="AlphaFoldDB" id="A0A4V3WUY1"/>
<evidence type="ECO:0000256" key="1">
    <source>
        <dbReference type="ARBA" id="ARBA00005417"/>
    </source>
</evidence>
<keyword evidence="2" id="KW-0813">Transport</keyword>
<dbReference type="Gene3D" id="3.40.50.300">
    <property type="entry name" value="P-loop containing nucleotide triphosphate hydrolases"/>
    <property type="match status" value="1"/>
</dbReference>
<dbReference type="PANTHER" id="PTHR43335:SF2">
    <property type="entry name" value="ABC TRANSPORTER, ATP-BINDING PROTEIN"/>
    <property type="match status" value="1"/>
</dbReference>
<dbReference type="GO" id="GO:0005524">
    <property type="term" value="F:ATP binding"/>
    <property type="evidence" value="ECO:0007669"/>
    <property type="project" value="UniProtKB-KW"/>
</dbReference>
<evidence type="ECO:0000313" key="6">
    <source>
        <dbReference type="EMBL" id="THG37607.1"/>
    </source>
</evidence>
<evidence type="ECO:0000256" key="3">
    <source>
        <dbReference type="ARBA" id="ARBA00022741"/>
    </source>
</evidence>
<organism evidence="6 7">
    <name type="scientific">Adlercreutzia caecimuris</name>
    <dbReference type="NCBI Taxonomy" id="671266"/>
    <lineage>
        <taxon>Bacteria</taxon>
        <taxon>Bacillati</taxon>
        <taxon>Actinomycetota</taxon>
        <taxon>Coriobacteriia</taxon>
        <taxon>Eggerthellales</taxon>
        <taxon>Eggerthellaceae</taxon>
        <taxon>Adlercreutzia</taxon>
    </lineage>
</organism>
<evidence type="ECO:0000313" key="7">
    <source>
        <dbReference type="Proteomes" id="UP000308978"/>
    </source>
</evidence>
<gene>
    <name evidence="6" type="ORF">E5986_04345</name>
</gene>
<accession>A0A4V3WUY1</accession>
<feature type="domain" description="ABC transporter" evidence="5">
    <location>
        <begin position="3"/>
        <end position="231"/>
    </location>
</feature>
<dbReference type="CDD" id="cd03264">
    <property type="entry name" value="ABC_drug_resistance_like"/>
    <property type="match status" value="1"/>
</dbReference>
<keyword evidence="4 6" id="KW-0067">ATP-binding</keyword>
<keyword evidence="3" id="KW-0547">Nucleotide-binding</keyword>
<sequence>MEIQFDNVAKCYKGKYALKDFSATLGEGVFGLLGENGAGKTTLISILVGILRADGGTVRADGRDVGAQGRAFLADLGYMPQYPVFYRDFTVGDFLLYMGALKSLSPALARSRAAELLDTVNLSDARDKKIGALSGGMRQRLGIAQAMLSDPKVLVLDEPTAGLDPGERIRFRNLISRFAPGRTILLATHIVPDVECIATEILLLRRGKLLMQGAPSALEQSIAGKVWEATADLEQSRRLAERCCIGNMKQDGPLFSLRIVSDECPCAGARPARPNLEDVFLYFCQDGDAPCA</sequence>
<dbReference type="Pfam" id="PF00005">
    <property type="entry name" value="ABC_tran"/>
    <property type="match status" value="1"/>
</dbReference>
<dbReference type="PANTHER" id="PTHR43335">
    <property type="entry name" value="ABC TRANSPORTER, ATP-BINDING PROTEIN"/>
    <property type="match status" value="1"/>
</dbReference>